<proteinExistence type="predicted"/>
<organism evidence="1 2">
    <name type="scientific">Porphyra umbilicalis</name>
    <name type="common">Purple laver</name>
    <name type="synonym">Red alga</name>
    <dbReference type="NCBI Taxonomy" id="2786"/>
    <lineage>
        <taxon>Eukaryota</taxon>
        <taxon>Rhodophyta</taxon>
        <taxon>Bangiophyceae</taxon>
        <taxon>Bangiales</taxon>
        <taxon>Bangiaceae</taxon>
        <taxon>Porphyra</taxon>
    </lineage>
</organism>
<evidence type="ECO:0000313" key="1">
    <source>
        <dbReference type="EMBL" id="OSX74028.1"/>
    </source>
</evidence>
<dbReference type="AlphaFoldDB" id="A0A1X6NZJ1"/>
<keyword evidence="2" id="KW-1185">Reference proteome</keyword>
<protein>
    <submittedName>
        <fullName evidence="1">Uncharacterized protein</fullName>
    </submittedName>
</protein>
<dbReference type="Proteomes" id="UP000218209">
    <property type="component" value="Unassembled WGS sequence"/>
</dbReference>
<dbReference type="EMBL" id="KV918967">
    <property type="protein sequence ID" value="OSX74028.1"/>
    <property type="molecule type" value="Genomic_DNA"/>
</dbReference>
<accession>A0A1X6NZJ1</accession>
<gene>
    <name evidence="1" type="ORF">BU14_0313s0013</name>
</gene>
<reference evidence="1 2" key="1">
    <citation type="submission" date="2017-03" db="EMBL/GenBank/DDBJ databases">
        <title>WGS assembly of Porphyra umbilicalis.</title>
        <authorList>
            <person name="Brawley S.H."/>
            <person name="Blouin N.A."/>
            <person name="Ficko-Blean E."/>
            <person name="Wheeler G.L."/>
            <person name="Lohr M."/>
            <person name="Goodson H.V."/>
            <person name="Jenkins J.W."/>
            <person name="Blaby-Haas C.E."/>
            <person name="Helliwell K.E."/>
            <person name="Chan C."/>
            <person name="Marriage T."/>
            <person name="Bhattacharya D."/>
            <person name="Klein A.S."/>
            <person name="Badis Y."/>
            <person name="Brodie J."/>
            <person name="Cao Y."/>
            <person name="Collen J."/>
            <person name="Dittami S.M."/>
            <person name="Gachon C.M."/>
            <person name="Green B.R."/>
            <person name="Karpowicz S."/>
            <person name="Kim J.W."/>
            <person name="Kudahl U."/>
            <person name="Lin S."/>
            <person name="Michel G."/>
            <person name="Mittag M."/>
            <person name="Olson B.J."/>
            <person name="Pangilinan J."/>
            <person name="Peng Y."/>
            <person name="Qiu H."/>
            <person name="Shu S."/>
            <person name="Singer J.T."/>
            <person name="Smith A.G."/>
            <person name="Sprecher B.N."/>
            <person name="Wagner V."/>
            <person name="Wang W."/>
            <person name="Wang Z.-Y."/>
            <person name="Yan J."/>
            <person name="Yarish C."/>
            <person name="Zoeuner-Riek S."/>
            <person name="Zhuang Y."/>
            <person name="Zou Y."/>
            <person name="Lindquist E.A."/>
            <person name="Grimwood J."/>
            <person name="Barry K."/>
            <person name="Rokhsar D.S."/>
            <person name="Schmutz J."/>
            <person name="Stiller J.W."/>
            <person name="Grossman A.R."/>
            <person name="Prochnik S.E."/>
        </authorList>
    </citation>
    <scope>NUCLEOTIDE SEQUENCE [LARGE SCALE GENOMIC DNA]</scope>
    <source>
        <strain evidence="1">4086291</strain>
    </source>
</reference>
<sequence length="106" mass="11628">MDAYWRRCAHRTCGARRLSPPSQHLRPASYTPYFYSFLKWSFAVGGCDAKGSVPSVCAPVEGLGGVDKALAPLRPLGDMQGNQAGWRVSRVMQTRASGLRENPLEC</sequence>
<evidence type="ECO:0000313" key="2">
    <source>
        <dbReference type="Proteomes" id="UP000218209"/>
    </source>
</evidence>
<name>A0A1X6NZJ1_PORUM</name>